<feature type="transmembrane region" description="Helical" evidence="6">
    <location>
        <begin position="244"/>
        <end position="268"/>
    </location>
</feature>
<dbReference type="PANTHER" id="PTHR43370">
    <property type="entry name" value="SUGAR ABC TRANSPORTER INTEGRAL MEMBRANE PROTEIN-RELATED"/>
    <property type="match status" value="1"/>
</dbReference>
<dbReference type="NCBIfam" id="TIGR01167">
    <property type="entry name" value="LPXTG_anchor"/>
    <property type="match status" value="1"/>
</dbReference>
<dbReference type="Pfam" id="PF02653">
    <property type="entry name" value="BPD_transp_2"/>
    <property type="match status" value="1"/>
</dbReference>
<keyword evidence="4 6" id="KW-1133">Transmembrane helix</keyword>
<dbReference type="EMBL" id="CAFAAO010000022">
    <property type="protein sequence ID" value="CAB4811965.1"/>
    <property type="molecule type" value="Genomic_DNA"/>
</dbReference>
<keyword evidence="2" id="KW-1003">Cell membrane</keyword>
<proteinExistence type="predicted"/>
<evidence type="ECO:0000256" key="4">
    <source>
        <dbReference type="ARBA" id="ARBA00022989"/>
    </source>
</evidence>
<evidence type="ECO:0000256" key="2">
    <source>
        <dbReference type="ARBA" id="ARBA00022475"/>
    </source>
</evidence>
<dbReference type="EMBL" id="CAFBIX010000001">
    <property type="protein sequence ID" value="CAB4845824.1"/>
    <property type="molecule type" value="Genomic_DNA"/>
</dbReference>
<feature type="transmembrane region" description="Helical" evidence="6">
    <location>
        <begin position="88"/>
        <end position="111"/>
    </location>
</feature>
<feature type="transmembrane region" description="Helical" evidence="6">
    <location>
        <begin position="343"/>
        <end position="361"/>
    </location>
</feature>
<dbReference type="EMBL" id="CAFBPK010000024">
    <property type="protein sequence ID" value="CAB5026658.1"/>
    <property type="molecule type" value="Genomic_DNA"/>
</dbReference>
<evidence type="ECO:0000313" key="12">
    <source>
        <dbReference type="EMBL" id="CAB5026658.1"/>
    </source>
</evidence>
<feature type="transmembrane region" description="Helical" evidence="6">
    <location>
        <begin position="63"/>
        <end position="82"/>
    </location>
</feature>
<dbReference type="AlphaFoldDB" id="A0A6J5ZC81"/>
<name>A0A6J5ZC81_9ZZZZ</name>
<dbReference type="PANTHER" id="PTHR43370:SF1">
    <property type="entry name" value="GUANOSINE ABC TRANSPORTER PERMEASE PROTEIN NUPQ"/>
    <property type="match status" value="1"/>
</dbReference>
<feature type="transmembrane region" description="Helical" evidence="6">
    <location>
        <begin position="317"/>
        <end position="336"/>
    </location>
</feature>
<dbReference type="EMBL" id="CAESAD010000001">
    <property type="protein sequence ID" value="CAB4334146.1"/>
    <property type="molecule type" value="Genomic_DNA"/>
</dbReference>
<evidence type="ECO:0000313" key="9">
    <source>
        <dbReference type="EMBL" id="CAB4701249.1"/>
    </source>
</evidence>
<dbReference type="GO" id="GO:0022857">
    <property type="term" value="F:transmembrane transporter activity"/>
    <property type="evidence" value="ECO:0007669"/>
    <property type="project" value="InterPro"/>
</dbReference>
<evidence type="ECO:0000256" key="1">
    <source>
        <dbReference type="ARBA" id="ARBA00004651"/>
    </source>
</evidence>
<evidence type="ECO:0000313" key="8">
    <source>
        <dbReference type="EMBL" id="CAB4340251.1"/>
    </source>
</evidence>
<evidence type="ECO:0000256" key="6">
    <source>
        <dbReference type="SAM" id="Phobius"/>
    </source>
</evidence>
<dbReference type="CDD" id="cd06580">
    <property type="entry name" value="TM_PBP1_transp_TpRbsC_like"/>
    <property type="match status" value="1"/>
</dbReference>
<protein>
    <submittedName>
        <fullName evidence="8">Unannotated protein</fullName>
    </submittedName>
</protein>
<dbReference type="GO" id="GO:0005886">
    <property type="term" value="C:plasma membrane"/>
    <property type="evidence" value="ECO:0007669"/>
    <property type="project" value="UniProtKB-SubCell"/>
</dbReference>
<sequence length="404" mass="42166">MTYLKSRRFIGAAFTAITILSITRTITGNGDLTSTVTIAQALVFASPIALAGLAGIWAERAGVINIGLEGMMILGTFGAGWAGWQWGVWAGVLAGVAFGAIGGLLLAVAAVTFGVDQIIAGTAINLLALGLTKFLAILLFTDAPGGGQAQSPPIKGDIPTFTLESIVEPLTALHEKGIFFVSDLAGLVAGLFYHLSLLTIITFLLFVMTSYLLWKTAFGLRLRSAGENPWAADSLGVKVVQYKYAAVVFSGMLAGLGGAYLSIASTIYRNGNTAGRGFIGLATMIFGDWRPGGTAAGAIMFGYIDTLRLIDTGNQNVKGLILLGAIILFAIGGIMLRKAKRNSAIGFLVLGSVMIGAYFSATSFPPEVAQVAPYITTLLVLATASQNLRPPAADGVPYRKGDHH</sequence>
<feature type="transmembrane region" description="Helical" evidence="6">
    <location>
        <begin position="118"/>
        <end position="140"/>
    </location>
</feature>
<feature type="transmembrane region" description="Helical" evidence="6">
    <location>
        <begin position="191"/>
        <end position="214"/>
    </location>
</feature>
<dbReference type="InterPro" id="IPR001851">
    <property type="entry name" value="ABC_transp_permease"/>
</dbReference>
<organism evidence="8">
    <name type="scientific">freshwater metagenome</name>
    <dbReference type="NCBI Taxonomy" id="449393"/>
    <lineage>
        <taxon>unclassified sequences</taxon>
        <taxon>metagenomes</taxon>
        <taxon>ecological metagenomes</taxon>
    </lineage>
</organism>
<comment type="subcellular location">
    <subcellularLocation>
        <location evidence="1">Cell membrane</location>
        <topology evidence="1">Multi-pass membrane protein</topology>
    </subcellularLocation>
</comment>
<evidence type="ECO:0000256" key="5">
    <source>
        <dbReference type="ARBA" id="ARBA00023136"/>
    </source>
</evidence>
<evidence type="ECO:0000313" key="11">
    <source>
        <dbReference type="EMBL" id="CAB4845824.1"/>
    </source>
</evidence>
<dbReference type="EMBL" id="CAESAI010000021">
    <property type="protein sequence ID" value="CAB4340251.1"/>
    <property type="molecule type" value="Genomic_DNA"/>
</dbReference>
<evidence type="ECO:0000313" key="10">
    <source>
        <dbReference type="EMBL" id="CAB4811965.1"/>
    </source>
</evidence>
<reference evidence="8" key="1">
    <citation type="submission" date="2020-05" db="EMBL/GenBank/DDBJ databases">
        <authorList>
            <person name="Chiriac C."/>
            <person name="Salcher M."/>
            <person name="Ghai R."/>
            <person name="Kavagutti S V."/>
        </authorList>
    </citation>
    <scope>NUCLEOTIDE SEQUENCE</scope>
</reference>
<evidence type="ECO:0000313" key="7">
    <source>
        <dbReference type="EMBL" id="CAB4334146.1"/>
    </source>
</evidence>
<evidence type="ECO:0000256" key="3">
    <source>
        <dbReference type="ARBA" id="ARBA00022692"/>
    </source>
</evidence>
<gene>
    <name evidence="9" type="ORF">UFOPK2648_00328</name>
    <name evidence="10" type="ORF">UFOPK3037_01373</name>
    <name evidence="11" type="ORF">UFOPK3278_00111</name>
    <name evidence="8" type="ORF">UFOPK3406_00933</name>
    <name evidence="7" type="ORF">UFOPK3925_00466</name>
    <name evidence="12" type="ORF">UFOPK4097_01283</name>
</gene>
<dbReference type="EMBL" id="CAEZYC010000009">
    <property type="protein sequence ID" value="CAB4701249.1"/>
    <property type="molecule type" value="Genomic_DNA"/>
</dbReference>
<keyword evidence="5 6" id="KW-0472">Membrane</keyword>
<accession>A0A6J5ZC81</accession>
<keyword evidence="3 6" id="KW-0812">Transmembrane</keyword>
<feature type="transmembrane region" description="Helical" evidence="6">
    <location>
        <begin position="35"/>
        <end position="56"/>
    </location>
</feature>